<feature type="signal peptide" evidence="1">
    <location>
        <begin position="1"/>
        <end position="17"/>
    </location>
</feature>
<reference evidence="2" key="1">
    <citation type="journal article" date="2014" name="Int. J. Syst. Evol. Microbiol.">
        <title>Complete genome sequence of Corynebacterium casei LMG S-19264T (=DSM 44701T), isolated from a smear-ripened cheese.</title>
        <authorList>
            <consortium name="US DOE Joint Genome Institute (JGI-PGF)"/>
            <person name="Walter F."/>
            <person name="Albersmeier A."/>
            <person name="Kalinowski J."/>
            <person name="Ruckert C."/>
        </authorList>
    </citation>
    <scope>NUCLEOTIDE SEQUENCE</scope>
    <source>
        <strain evidence="2">CGMCC 1.15958</strain>
    </source>
</reference>
<evidence type="ECO:0008006" key="4">
    <source>
        <dbReference type="Google" id="ProtNLM"/>
    </source>
</evidence>
<dbReference type="AlphaFoldDB" id="A0A916Z8I6"/>
<dbReference type="EMBL" id="BMKK01000018">
    <property type="protein sequence ID" value="GGD81664.1"/>
    <property type="molecule type" value="Genomic_DNA"/>
</dbReference>
<sequence length="285" mass="31729">MCLAMMFILAHASTAQTTLQVVTKSIEKTFSGSSVLTIEAEKADIEILTWEKSEIKATIDLIAKHPDRKTASSDLEMLKYVAEKTSREVFLRNYLVIPNEKTKPSSNLKVKYAVRIPEGMKVIIQNSFGKVLVKGNLKNLNIKADFSIIELDDLNGNIKLDTHYGEIISKSFNGVAVINSERSDLIFSNLGGQNTINAQYGKLRIESVDGLKSLNINAEKADINFEKAPLKSFYFDVSSRFGKMTLTSDFSWIQNDKTERSAILNSTLSSKIIINNSFGSITIKN</sequence>
<evidence type="ECO:0000256" key="1">
    <source>
        <dbReference type="SAM" id="SignalP"/>
    </source>
</evidence>
<keyword evidence="1" id="KW-0732">Signal</keyword>
<protein>
    <recommendedName>
        <fullName evidence="4">Adhesin domain-containing protein</fullName>
    </recommendedName>
</protein>
<comment type="caution">
    <text evidence="2">The sequence shown here is derived from an EMBL/GenBank/DDBJ whole genome shotgun (WGS) entry which is preliminary data.</text>
</comment>
<evidence type="ECO:0000313" key="2">
    <source>
        <dbReference type="EMBL" id="GGD81664.1"/>
    </source>
</evidence>
<keyword evidence="3" id="KW-1185">Reference proteome</keyword>
<reference evidence="2" key="2">
    <citation type="submission" date="2020-09" db="EMBL/GenBank/DDBJ databases">
        <authorList>
            <person name="Sun Q."/>
            <person name="Zhou Y."/>
        </authorList>
    </citation>
    <scope>NUCLEOTIDE SEQUENCE</scope>
    <source>
        <strain evidence="2">CGMCC 1.15958</strain>
    </source>
</reference>
<dbReference type="Proteomes" id="UP000609064">
    <property type="component" value="Unassembled WGS sequence"/>
</dbReference>
<name>A0A916Z8I6_9BACT</name>
<feature type="chain" id="PRO_5037410826" description="Adhesin domain-containing protein" evidence="1">
    <location>
        <begin position="18"/>
        <end position="285"/>
    </location>
</feature>
<organism evidence="2 3">
    <name type="scientific">Emticicia aquatilis</name>
    <dbReference type="NCBI Taxonomy" id="1537369"/>
    <lineage>
        <taxon>Bacteria</taxon>
        <taxon>Pseudomonadati</taxon>
        <taxon>Bacteroidota</taxon>
        <taxon>Cytophagia</taxon>
        <taxon>Cytophagales</taxon>
        <taxon>Leadbetterellaceae</taxon>
        <taxon>Emticicia</taxon>
    </lineage>
</organism>
<proteinExistence type="predicted"/>
<accession>A0A916Z8I6</accession>
<evidence type="ECO:0000313" key="3">
    <source>
        <dbReference type="Proteomes" id="UP000609064"/>
    </source>
</evidence>
<gene>
    <name evidence="2" type="ORF">GCM10011514_52160</name>
</gene>